<evidence type="ECO:0000313" key="4">
    <source>
        <dbReference type="EMBL" id="CAA9995536.1"/>
    </source>
</evidence>
<dbReference type="GO" id="GO:0008270">
    <property type="term" value="F:zinc ion binding"/>
    <property type="evidence" value="ECO:0007669"/>
    <property type="project" value="UniProtKB-KW"/>
</dbReference>
<keyword evidence="1" id="KW-0479">Metal-binding</keyword>
<dbReference type="InterPro" id="IPR013087">
    <property type="entry name" value="Znf_C2H2_type"/>
</dbReference>
<feature type="domain" description="C2H2-type" evidence="2">
    <location>
        <begin position="9"/>
        <end position="37"/>
    </location>
</feature>
<gene>
    <name evidence="4" type="ORF">NTEN_LOCUS2327</name>
</gene>
<feature type="non-terminal residue" evidence="4">
    <location>
        <position position="754"/>
    </location>
</feature>
<dbReference type="InterPro" id="IPR052797">
    <property type="entry name" value="RegFact_GeneExpr_CellDeath"/>
</dbReference>
<dbReference type="EMBL" id="CADCXU010003555">
    <property type="protein sequence ID" value="CAA9995536.1"/>
    <property type="molecule type" value="Genomic_DNA"/>
</dbReference>
<dbReference type="AlphaFoldDB" id="A0A6H5G1H9"/>
<dbReference type="Proteomes" id="UP000479000">
    <property type="component" value="Unassembled WGS sequence"/>
</dbReference>
<dbReference type="OrthoDB" id="10031901at2759"/>
<evidence type="ECO:0000259" key="3">
    <source>
        <dbReference type="PROSITE" id="PS50966"/>
    </source>
</evidence>
<dbReference type="PANTHER" id="PTHR33936:SF24">
    <property type="entry name" value="C2H2-TYPE DOMAIN-CONTAINING PROTEIN"/>
    <property type="match status" value="1"/>
</dbReference>
<evidence type="ECO:0000256" key="1">
    <source>
        <dbReference type="PROSITE-ProRule" id="PRU00042"/>
    </source>
</evidence>
<keyword evidence="1" id="KW-0862">Zinc</keyword>
<proteinExistence type="predicted"/>
<organism evidence="4 5">
    <name type="scientific">Nesidiocoris tenuis</name>
    <dbReference type="NCBI Taxonomy" id="355587"/>
    <lineage>
        <taxon>Eukaryota</taxon>
        <taxon>Metazoa</taxon>
        <taxon>Ecdysozoa</taxon>
        <taxon>Arthropoda</taxon>
        <taxon>Hexapoda</taxon>
        <taxon>Insecta</taxon>
        <taxon>Pterygota</taxon>
        <taxon>Neoptera</taxon>
        <taxon>Paraneoptera</taxon>
        <taxon>Hemiptera</taxon>
        <taxon>Heteroptera</taxon>
        <taxon>Panheteroptera</taxon>
        <taxon>Cimicomorpha</taxon>
        <taxon>Miridae</taxon>
        <taxon>Dicyphina</taxon>
        <taxon>Nesidiocoris</taxon>
    </lineage>
</organism>
<accession>A0A6H5G1H9</accession>
<name>A0A6H5G1H9_9HEMI</name>
<evidence type="ECO:0000313" key="5">
    <source>
        <dbReference type="Proteomes" id="UP000479000"/>
    </source>
</evidence>
<dbReference type="Gene3D" id="3.30.160.60">
    <property type="entry name" value="Classic Zinc Finger"/>
    <property type="match status" value="1"/>
</dbReference>
<dbReference type="PROSITE" id="PS00028">
    <property type="entry name" value="ZINC_FINGER_C2H2_1"/>
    <property type="match status" value="1"/>
</dbReference>
<evidence type="ECO:0000259" key="2">
    <source>
        <dbReference type="PROSITE" id="PS50157"/>
    </source>
</evidence>
<dbReference type="InterPro" id="IPR007527">
    <property type="entry name" value="Znf_SWIM"/>
</dbReference>
<keyword evidence="1" id="KW-0863">Zinc-finger</keyword>
<keyword evidence="5" id="KW-1185">Reference proteome</keyword>
<feature type="domain" description="SWIM-type" evidence="3">
    <location>
        <begin position="583"/>
        <end position="633"/>
    </location>
</feature>
<sequence length="754" mass="85819">MSSATATVHQCPQCQKRFGTKPSLSRHLREDHKCRSSSSRNASIKCPMCQLPSENYASYEQHLEYEHNFVSEKEILNFETRDAFQNWKLSVEDRDTAKFVIRTSKNLQSKQVAYYRCHRSGPARYRRDEKSRKRLVKVQGSCKTNTLCPAVIKASFHPDGKVSVEFRRSHFGHAAEPVHLTIPSEVKESIAEKIRNKVPVDQILEEARNGSLEDVAKAKRVHRLTAVDLRNIARKFDIDKSLLRRTPQAVKDWDNLDYWVALKEREATSGPSPILFYKPIHRSSSEYPKLGNDDFFIAFMSIEQEKILCEGNFETVCLLSSCGVNPSAYRLATIAVLDDEKRQIPCAYFITNRMDTNMMEIFLTLVKARVGVLRPTVFLSEDGNLMQEVWESVMGNCAKSFYCPWYVLQTWENTLLEMVVDAEVRKTSREKLRLLLTESNTQTFPNLLMLVANDLVGDERTAEFGGYFIREFVENGELWACCYSKACGIDITSHLNCMHEEIERVIGQGKPIKKLHITIQALLSLAESKLHEPTEILVRETMAARLIKNLRRRHKVAVSMDVKKVSPVAVGTWEVFSSSKSSFTVSLVEPLCTCSTKCSYCKACIHQYVCSCVDARIKGNMCKHIHLVCLFTSSLRITEVETADPPILPMDVRDKSTVDSLTIDLETINQEEGILIVDALPQDKTAPESVSALKHELIGNFFSALSNCDFEDEFRILQKHLSRAQEEISSNQPMRPKSLTRVTAKRMTVILKES</sequence>
<dbReference type="PROSITE" id="PS50966">
    <property type="entry name" value="ZF_SWIM"/>
    <property type="match status" value="1"/>
</dbReference>
<protein>
    <recommendedName>
        <fullName evidence="6">SWIM-type domain-containing protein</fullName>
    </recommendedName>
</protein>
<reference evidence="4 5" key="1">
    <citation type="submission" date="2020-02" db="EMBL/GenBank/DDBJ databases">
        <authorList>
            <person name="Ferguson B K."/>
        </authorList>
    </citation>
    <scope>NUCLEOTIDE SEQUENCE [LARGE SCALE GENOMIC DNA]</scope>
</reference>
<evidence type="ECO:0008006" key="6">
    <source>
        <dbReference type="Google" id="ProtNLM"/>
    </source>
</evidence>
<dbReference type="SMART" id="SM00355">
    <property type="entry name" value="ZnF_C2H2"/>
    <property type="match status" value="2"/>
</dbReference>
<dbReference type="PANTHER" id="PTHR33936">
    <property type="entry name" value="PROTEIN CBG17840"/>
    <property type="match status" value="1"/>
</dbReference>
<dbReference type="PROSITE" id="PS50157">
    <property type="entry name" value="ZINC_FINGER_C2H2_2"/>
    <property type="match status" value="1"/>
</dbReference>